<name>A0ABW1ZRU8_9DEIO</name>
<accession>A0ABW1ZRU8</accession>
<dbReference type="CDD" id="cd00077">
    <property type="entry name" value="HDc"/>
    <property type="match status" value="1"/>
</dbReference>
<dbReference type="EC" id="3.1.4.-" evidence="2"/>
<dbReference type="SMART" id="SM00471">
    <property type="entry name" value="HDc"/>
    <property type="match status" value="1"/>
</dbReference>
<feature type="domain" description="HD-GYP" evidence="1">
    <location>
        <begin position="1"/>
        <end position="182"/>
    </location>
</feature>
<evidence type="ECO:0000259" key="1">
    <source>
        <dbReference type="PROSITE" id="PS51832"/>
    </source>
</evidence>
<evidence type="ECO:0000313" key="3">
    <source>
        <dbReference type="Proteomes" id="UP001596317"/>
    </source>
</evidence>
<dbReference type="Gene3D" id="1.10.3210.10">
    <property type="entry name" value="Hypothetical protein af1432"/>
    <property type="match status" value="1"/>
</dbReference>
<reference evidence="3" key="1">
    <citation type="journal article" date="2019" name="Int. J. Syst. Evol. Microbiol.">
        <title>The Global Catalogue of Microorganisms (GCM) 10K type strain sequencing project: providing services to taxonomists for standard genome sequencing and annotation.</title>
        <authorList>
            <consortium name="The Broad Institute Genomics Platform"/>
            <consortium name="The Broad Institute Genome Sequencing Center for Infectious Disease"/>
            <person name="Wu L."/>
            <person name="Ma J."/>
        </authorList>
    </citation>
    <scope>NUCLEOTIDE SEQUENCE [LARGE SCALE GENOMIC DNA]</scope>
    <source>
        <strain evidence="3">CCUG 63830</strain>
    </source>
</reference>
<protein>
    <submittedName>
        <fullName evidence="2">HD-GYP domain-containing protein</fullName>
        <ecNumber evidence="2">3.1.4.-</ecNumber>
    </submittedName>
</protein>
<evidence type="ECO:0000313" key="2">
    <source>
        <dbReference type="EMBL" id="MFC6663675.1"/>
    </source>
</evidence>
<dbReference type="EMBL" id="JBHSWB010000004">
    <property type="protein sequence ID" value="MFC6663675.1"/>
    <property type="molecule type" value="Genomic_DNA"/>
</dbReference>
<dbReference type="PANTHER" id="PTHR43155">
    <property type="entry name" value="CYCLIC DI-GMP PHOSPHODIESTERASE PA4108-RELATED"/>
    <property type="match status" value="1"/>
</dbReference>
<proteinExistence type="predicted"/>
<gene>
    <name evidence="2" type="ORF">ACFP90_27055</name>
</gene>
<dbReference type="SUPFAM" id="SSF109604">
    <property type="entry name" value="HD-domain/PDEase-like"/>
    <property type="match status" value="1"/>
</dbReference>
<dbReference type="Pfam" id="PF13487">
    <property type="entry name" value="HD_5"/>
    <property type="match status" value="1"/>
</dbReference>
<comment type="caution">
    <text evidence="2">The sequence shown here is derived from an EMBL/GenBank/DDBJ whole genome shotgun (WGS) entry which is preliminary data.</text>
</comment>
<keyword evidence="3" id="KW-1185">Reference proteome</keyword>
<dbReference type="RefSeq" id="WP_224609737.1">
    <property type="nucleotide sequence ID" value="NZ_JAIQXV010000012.1"/>
</dbReference>
<dbReference type="InterPro" id="IPR003607">
    <property type="entry name" value="HD/PDEase_dom"/>
</dbReference>
<dbReference type="PANTHER" id="PTHR43155:SF2">
    <property type="entry name" value="CYCLIC DI-GMP PHOSPHODIESTERASE PA4108"/>
    <property type="match status" value="1"/>
</dbReference>
<keyword evidence="2" id="KW-0378">Hydrolase</keyword>
<sequence length="182" mass="19159">MTLDARTVLPTALLSALDCLGDDHGWRVAQLCGGVALRLGLDVQVATLAGAVHDVGKLAVPLSVLNKPGPLSPDEQQLMRRHVPEGLAILSALWPAAPATVYQAVAQHHEREGGGGYPNGETRLTALAAVLAAADVYDALQSHRPYRPAHTPAEAYRLTCQEALPQWALAALGEMVGIRVAS</sequence>
<dbReference type="Proteomes" id="UP001596317">
    <property type="component" value="Unassembled WGS sequence"/>
</dbReference>
<organism evidence="2 3">
    <name type="scientific">Deinococcus multiflagellatus</name>
    <dbReference type="NCBI Taxonomy" id="1656887"/>
    <lineage>
        <taxon>Bacteria</taxon>
        <taxon>Thermotogati</taxon>
        <taxon>Deinococcota</taxon>
        <taxon>Deinococci</taxon>
        <taxon>Deinococcales</taxon>
        <taxon>Deinococcaceae</taxon>
        <taxon>Deinococcus</taxon>
    </lineage>
</organism>
<dbReference type="PROSITE" id="PS51832">
    <property type="entry name" value="HD_GYP"/>
    <property type="match status" value="1"/>
</dbReference>
<dbReference type="InterPro" id="IPR037522">
    <property type="entry name" value="HD_GYP_dom"/>
</dbReference>
<dbReference type="GO" id="GO:0016787">
    <property type="term" value="F:hydrolase activity"/>
    <property type="evidence" value="ECO:0007669"/>
    <property type="project" value="UniProtKB-KW"/>
</dbReference>